<name>A0ABV0WUI7_9TELE</name>
<organism evidence="1 2">
    <name type="scientific">Xenotaenia resolanae</name>
    <dbReference type="NCBI Taxonomy" id="208358"/>
    <lineage>
        <taxon>Eukaryota</taxon>
        <taxon>Metazoa</taxon>
        <taxon>Chordata</taxon>
        <taxon>Craniata</taxon>
        <taxon>Vertebrata</taxon>
        <taxon>Euteleostomi</taxon>
        <taxon>Actinopterygii</taxon>
        <taxon>Neopterygii</taxon>
        <taxon>Teleostei</taxon>
        <taxon>Neoteleostei</taxon>
        <taxon>Acanthomorphata</taxon>
        <taxon>Ovalentaria</taxon>
        <taxon>Atherinomorphae</taxon>
        <taxon>Cyprinodontiformes</taxon>
        <taxon>Goodeidae</taxon>
        <taxon>Xenotaenia</taxon>
    </lineage>
</organism>
<dbReference type="Proteomes" id="UP001444071">
    <property type="component" value="Unassembled WGS sequence"/>
</dbReference>
<comment type="caution">
    <text evidence="1">The sequence shown here is derived from an EMBL/GenBank/DDBJ whole genome shotgun (WGS) entry which is preliminary data.</text>
</comment>
<accession>A0ABV0WUI7</accession>
<dbReference type="EMBL" id="JAHRIM010070487">
    <property type="protein sequence ID" value="MEQ2272810.1"/>
    <property type="molecule type" value="Genomic_DNA"/>
</dbReference>
<proteinExistence type="predicted"/>
<reference evidence="1 2" key="1">
    <citation type="submission" date="2021-06" db="EMBL/GenBank/DDBJ databases">
        <authorList>
            <person name="Palmer J.M."/>
        </authorList>
    </citation>
    <scope>NUCLEOTIDE SEQUENCE [LARGE SCALE GENOMIC DNA]</scope>
    <source>
        <strain evidence="1 2">XR_2019</strain>
        <tissue evidence="1">Muscle</tissue>
    </source>
</reference>
<sequence>MLLKKQNKKYLKQIPTKSPSDLVDTELTVVTNLAVRREVIQEKSSHTPLISFSQITDIFLFYLLSVSPFSSFHCYKLFFQFRLNHKTIQEVAENKQENIRNT</sequence>
<gene>
    <name evidence="1" type="ORF">XENORESO_013573</name>
</gene>
<evidence type="ECO:0000313" key="1">
    <source>
        <dbReference type="EMBL" id="MEQ2272810.1"/>
    </source>
</evidence>
<evidence type="ECO:0000313" key="2">
    <source>
        <dbReference type="Proteomes" id="UP001444071"/>
    </source>
</evidence>
<keyword evidence="2" id="KW-1185">Reference proteome</keyword>
<protein>
    <submittedName>
        <fullName evidence="1">Uncharacterized protein</fullName>
    </submittedName>
</protein>